<protein>
    <submittedName>
        <fullName evidence="1">Uncharacterized protein</fullName>
    </submittedName>
</protein>
<reference evidence="1" key="1">
    <citation type="submission" date="2018-02" db="EMBL/GenBank/DDBJ databases">
        <title>Rhizophora mucronata_Transcriptome.</title>
        <authorList>
            <person name="Meera S.P."/>
            <person name="Sreeshan A."/>
            <person name="Augustine A."/>
        </authorList>
    </citation>
    <scope>NUCLEOTIDE SEQUENCE</scope>
    <source>
        <tissue evidence="1">Leaf</tissue>
    </source>
</reference>
<evidence type="ECO:0000313" key="1">
    <source>
        <dbReference type="EMBL" id="MBX38523.1"/>
    </source>
</evidence>
<dbReference type="AlphaFoldDB" id="A0A2P2N7U7"/>
<proteinExistence type="predicted"/>
<dbReference type="EMBL" id="GGEC01058039">
    <property type="protein sequence ID" value="MBX38523.1"/>
    <property type="molecule type" value="Transcribed_RNA"/>
</dbReference>
<sequence>MLGWQLIKTCLIYIRTFGQSISKARGVQGKVLMTSREKC</sequence>
<organism evidence="1">
    <name type="scientific">Rhizophora mucronata</name>
    <name type="common">Asiatic mangrove</name>
    <dbReference type="NCBI Taxonomy" id="61149"/>
    <lineage>
        <taxon>Eukaryota</taxon>
        <taxon>Viridiplantae</taxon>
        <taxon>Streptophyta</taxon>
        <taxon>Embryophyta</taxon>
        <taxon>Tracheophyta</taxon>
        <taxon>Spermatophyta</taxon>
        <taxon>Magnoliopsida</taxon>
        <taxon>eudicotyledons</taxon>
        <taxon>Gunneridae</taxon>
        <taxon>Pentapetalae</taxon>
        <taxon>rosids</taxon>
        <taxon>fabids</taxon>
        <taxon>Malpighiales</taxon>
        <taxon>Rhizophoraceae</taxon>
        <taxon>Rhizophora</taxon>
    </lineage>
</organism>
<accession>A0A2P2N7U7</accession>
<name>A0A2P2N7U7_RHIMU</name>